<dbReference type="EMBL" id="PDUG01000006">
    <property type="protein sequence ID" value="PIC21547.1"/>
    <property type="molecule type" value="Genomic_DNA"/>
</dbReference>
<reference evidence="2" key="1">
    <citation type="submission" date="2017-10" db="EMBL/GenBank/DDBJ databases">
        <title>Rapid genome shrinkage in a self-fertile nematode reveals novel sperm competition proteins.</title>
        <authorList>
            <person name="Yin D."/>
            <person name="Schwarz E.M."/>
            <person name="Thomas C.G."/>
            <person name="Felde R.L."/>
            <person name="Korf I.F."/>
            <person name="Cutter A.D."/>
            <person name="Schartner C.M."/>
            <person name="Ralston E.J."/>
            <person name="Meyer B.J."/>
            <person name="Haag E.S."/>
        </authorList>
    </citation>
    <scope>NUCLEOTIDE SEQUENCE [LARGE SCALE GENOMIC DNA]</scope>
    <source>
        <strain evidence="2">JU1422</strain>
    </source>
</reference>
<dbReference type="AlphaFoldDB" id="A0A2G5T2P0"/>
<organism evidence="1 2">
    <name type="scientific">Caenorhabditis nigoni</name>
    <dbReference type="NCBI Taxonomy" id="1611254"/>
    <lineage>
        <taxon>Eukaryota</taxon>
        <taxon>Metazoa</taxon>
        <taxon>Ecdysozoa</taxon>
        <taxon>Nematoda</taxon>
        <taxon>Chromadorea</taxon>
        <taxon>Rhabditida</taxon>
        <taxon>Rhabditina</taxon>
        <taxon>Rhabditomorpha</taxon>
        <taxon>Rhabditoidea</taxon>
        <taxon>Rhabditidae</taxon>
        <taxon>Peloderinae</taxon>
        <taxon>Caenorhabditis</taxon>
    </lineage>
</organism>
<protein>
    <submittedName>
        <fullName evidence="1">Uncharacterized protein</fullName>
    </submittedName>
</protein>
<sequence>MEYAKRVQEANAHRREILVTGDPACAFVSCLYDASKGPISQLVTKPPAGLVLICLLPSGHSERREGSNKEGNCRGLESHFGAARRCVLEVEAENHQAL</sequence>
<dbReference type="Proteomes" id="UP000230233">
    <property type="component" value="Chromosome X"/>
</dbReference>
<comment type="caution">
    <text evidence="1">The sequence shown here is derived from an EMBL/GenBank/DDBJ whole genome shotgun (WGS) entry which is preliminary data.</text>
</comment>
<evidence type="ECO:0000313" key="1">
    <source>
        <dbReference type="EMBL" id="PIC21547.1"/>
    </source>
</evidence>
<keyword evidence="2" id="KW-1185">Reference proteome</keyword>
<name>A0A2G5T2P0_9PELO</name>
<accession>A0A2G5T2P0</accession>
<gene>
    <name evidence="1" type="primary">Cnig_chr_X.g26340</name>
    <name evidence="1" type="ORF">B9Z55_026340</name>
</gene>
<evidence type="ECO:0000313" key="2">
    <source>
        <dbReference type="Proteomes" id="UP000230233"/>
    </source>
</evidence>
<proteinExistence type="predicted"/>